<sequence length="376" mass="43773">MSHSIEITPIDDQCPLLHQTKKDNIEEAGKINGQYTNKSANHIIDEKLKDLDKYTSKKFIAIFKVNVGLRKSNPDAYTPMLISIGPYHKKNPQLGSMEKYKLMYLRRFLQRKRGLDVEHCITEIEKLKGIALKCYDDIENLDNDIVDKFSEILLLDGCFVVEFIRECSGMKPNREDKIISTNCMINLVLRDLLLLENQLPFFVLTKLQYMTKEVDEVPITKLVKETFFSILPKMAHASYLEREGDVKCIKHLLQLVHMSSHPSYYNSLWHVQDLSLKIISKDQDYQTWHANMPNVTELCEAGVRFSKVGNTYSDLEDRTTLFDIKFENGRMRMPCFEVDDVTETLLRNLIAYEQQTCDVLPKHFSDFAVFMDYLID</sequence>
<dbReference type="AlphaFoldDB" id="A0ABD2UPD6"/>
<dbReference type="InterPro" id="IPR004158">
    <property type="entry name" value="DUF247_pln"/>
</dbReference>
<accession>A0ABD2UPD6</accession>
<dbReference type="EMBL" id="JBJKTR010000004">
    <property type="protein sequence ID" value="KAL3370709.1"/>
    <property type="molecule type" value="Genomic_DNA"/>
</dbReference>
<proteinExistence type="predicted"/>
<dbReference type="Pfam" id="PF03140">
    <property type="entry name" value="DUF247"/>
    <property type="match status" value="1"/>
</dbReference>
<protein>
    <submittedName>
        <fullName evidence="1">Uncharacterized protein</fullName>
    </submittedName>
</protein>
<gene>
    <name evidence="1" type="ORF">AABB24_007645</name>
</gene>
<dbReference type="PANTHER" id="PTHR31170">
    <property type="entry name" value="BNAC04G53230D PROTEIN"/>
    <property type="match status" value="1"/>
</dbReference>
<keyword evidence="2" id="KW-1185">Reference proteome</keyword>
<dbReference type="Proteomes" id="UP001627284">
    <property type="component" value="Unassembled WGS sequence"/>
</dbReference>
<reference evidence="1 2" key="1">
    <citation type="submission" date="2024-05" db="EMBL/GenBank/DDBJ databases">
        <title>De novo assembly of an allotetraploid wild potato.</title>
        <authorList>
            <person name="Hosaka A.J."/>
        </authorList>
    </citation>
    <scope>NUCLEOTIDE SEQUENCE [LARGE SCALE GENOMIC DNA]</scope>
    <source>
        <tissue evidence="1">Young leaves</tissue>
    </source>
</reference>
<evidence type="ECO:0000313" key="1">
    <source>
        <dbReference type="EMBL" id="KAL3370709.1"/>
    </source>
</evidence>
<evidence type="ECO:0000313" key="2">
    <source>
        <dbReference type="Proteomes" id="UP001627284"/>
    </source>
</evidence>
<name>A0ABD2UPD6_9SOLN</name>
<organism evidence="1 2">
    <name type="scientific">Solanum stoloniferum</name>
    <dbReference type="NCBI Taxonomy" id="62892"/>
    <lineage>
        <taxon>Eukaryota</taxon>
        <taxon>Viridiplantae</taxon>
        <taxon>Streptophyta</taxon>
        <taxon>Embryophyta</taxon>
        <taxon>Tracheophyta</taxon>
        <taxon>Spermatophyta</taxon>
        <taxon>Magnoliopsida</taxon>
        <taxon>eudicotyledons</taxon>
        <taxon>Gunneridae</taxon>
        <taxon>Pentapetalae</taxon>
        <taxon>asterids</taxon>
        <taxon>lamiids</taxon>
        <taxon>Solanales</taxon>
        <taxon>Solanaceae</taxon>
        <taxon>Solanoideae</taxon>
        <taxon>Solaneae</taxon>
        <taxon>Solanum</taxon>
    </lineage>
</organism>
<dbReference type="PANTHER" id="PTHR31170:SF25">
    <property type="entry name" value="BNAA09G04570D PROTEIN"/>
    <property type="match status" value="1"/>
</dbReference>
<comment type="caution">
    <text evidence="1">The sequence shown here is derived from an EMBL/GenBank/DDBJ whole genome shotgun (WGS) entry which is preliminary data.</text>
</comment>